<dbReference type="InterPro" id="IPR027267">
    <property type="entry name" value="AH/BAR_dom_sf"/>
</dbReference>
<sequence length="842" mass="92591">MSLFGDSPPSSPGLRPNRSIFNDVDPVSRMGAVSLFADLDADNIASDLGASSPSLWASTTTSTSPAPAAGIPSRTRPRTKSRAEVIRSLLPSATSSILGPVPAEYDELWLQIQRAEAQRGGGESSEEITMLNEGAVDRVLDDAMIEGANRQIIRDLVVPEGGDPLVSRGEFNALLALVGLAQSGERPSLEAVDRQRNDLPVPRFLDPILKNTEELRAKPPQKLDTSESAQEQTTAEPPYQSDIHSPGHSFSSGPNVSSRRSKMAAATMAAPLHEEAHIKYNDAEDPWASPDMHRGHDHIQSHVVETQSSVLGGDDDPTDRSPVPSSPIADNVSSPKSRVASPDPSASALFDNNISSNLVAGDSSNLFPVPDAASTTAIPSSAPSPFPVASTSPRSPTNAIRPSTLASPTSTWSYYDNGGFGEPVNPFGGTSTAAATRNSATTNRADQNLPPLPRSSARTAVEETVLVTLMPEKEGIFLFQHHNYEVVSSRRGSKVIRRYSDFVWLLNCLQKRYPFRALPMLPPKRVALNGNHLSNDGAFIEKRRRGLARFLNAIVRHPVLSLDQLVIMFLTVPTELSVWRKQATISVQDEFTGRKLPPGLEDSLPIAALEELFSRTHLGIRRSADLYIGVCNIMDRLVKRTEGVAADHARIAISLISLTETNADVYATDTSDVPQVNDGLQAMSRHLRACQTLLEDESRAWEAGVLEDLKKQRDALVSMRDMFERRDLLDKDNIPALEKRINMNKSKIDVIRQKNESAAKYEELEKLAEAIHQDKQSIVDQHNRSVFVRECIRDELRYFQVTQYHVTRWNQDWAQERVKYAEILADNWRSLIDGLEGMPLGE</sequence>
<evidence type="ECO:0000313" key="12">
    <source>
        <dbReference type="EMBL" id="KAL1892824.1"/>
    </source>
</evidence>
<dbReference type="SMART" id="SM00312">
    <property type="entry name" value="PX"/>
    <property type="match status" value="1"/>
</dbReference>
<dbReference type="Gene3D" id="1.20.1270.60">
    <property type="entry name" value="Arfaptin homology (AH) domain/BAR domain"/>
    <property type="match status" value="1"/>
</dbReference>
<dbReference type="CDD" id="cd06866">
    <property type="entry name" value="PX_SNX8_Mvp1p_like"/>
    <property type="match status" value="1"/>
</dbReference>
<feature type="region of interest" description="Disordered" evidence="10">
    <location>
        <begin position="51"/>
        <end position="81"/>
    </location>
</feature>
<evidence type="ECO:0000256" key="7">
    <source>
        <dbReference type="ARBA" id="ARBA00022490"/>
    </source>
</evidence>
<evidence type="ECO:0000313" key="13">
    <source>
        <dbReference type="Proteomes" id="UP001583280"/>
    </source>
</evidence>
<keyword evidence="13" id="KW-1185">Reference proteome</keyword>
<accession>A0ABR3YWR1</accession>
<dbReference type="SUPFAM" id="SSF64268">
    <property type="entry name" value="PX domain"/>
    <property type="match status" value="1"/>
</dbReference>
<feature type="region of interest" description="Disordered" evidence="10">
    <location>
        <begin position="309"/>
        <end position="345"/>
    </location>
</feature>
<protein>
    <recommendedName>
        <fullName evidence="5">Sorting nexin MVP1</fullName>
    </recommendedName>
</protein>
<evidence type="ECO:0000256" key="1">
    <source>
        <dbReference type="ARBA" id="ARBA00002474"/>
    </source>
</evidence>
<keyword evidence="7" id="KW-0963">Cytoplasm</keyword>
<evidence type="ECO:0000256" key="4">
    <source>
        <dbReference type="ARBA" id="ARBA00010883"/>
    </source>
</evidence>
<feature type="region of interest" description="Disordered" evidence="10">
    <location>
        <begin position="374"/>
        <end position="408"/>
    </location>
</feature>
<comment type="caution">
    <text evidence="12">The sequence shown here is derived from an EMBL/GenBank/DDBJ whole genome shotgun (WGS) entry which is preliminary data.</text>
</comment>
<dbReference type="PANTHER" id="PTHR47554">
    <property type="entry name" value="SORTING NEXIN MVP1"/>
    <property type="match status" value="1"/>
</dbReference>
<name>A0ABR3YWR1_9PEZI</name>
<proteinExistence type="inferred from homology"/>
<dbReference type="InterPro" id="IPR035704">
    <property type="entry name" value="SNX8/Mvp1_PX"/>
</dbReference>
<feature type="compositionally biased region" description="Low complexity" evidence="10">
    <location>
        <begin position="374"/>
        <end position="393"/>
    </location>
</feature>
<keyword evidence="6" id="KW-0813">Transport</keyword>
<evidence type="ECO:0000256" key="9">
    <source>
        <dbReference type="ARBA" id="ARBA00023136"/>
    </source>
</evidence>
<feature type="compositionally biased region" description="Polar residues" evidence="10">
    <location>
        <begin position="248"/>
        <end position="258"/>
    </location>
</feature>
<organism evidence="12 13">
    <name type="scientific">Ceratocystis pirilliformis</name>
    <dbReference type="NCBI Taxonomy" id="259994"/>
    <lineage>
        <taxon>Eukaryota</taxon>
        <taxon>Fungi</taxon>
        <taxon>Dikarya</taxon>
        <taxon>Ascomycota</taxon>
        <taxon>Pezizomycotina</taxon>
        <taxon>Sordariomycetes</taxon>
        <taxon>Hypocreomycetidae</taxon>
        <taxon>Microascales</taxon>
        <taxon>Ceratocystidaceae</taxon>
        <taxon>Ceratocystis</taxon>
    </lineage>
</organism>
<feature type="region of interest" description="Disordered" evidence="10">
    <location>
        <begin position="212"/>
        <end position="267"/>
    </location>
</feature>
<evidence type="ECO:0000256" key="10">
    <source>
        <dbReference type="SAM" id="MobiDB-lite"/>
    </source>
</evidence>
<dbReference type="InterPro" id="IPR028662">
    <property type="entry name" value="SNX8/Mvp1"/>
</dbReference>
<evidence type="ECO:0000256" key="5">
    <source>
        <dbReference type="ARBA" id="ARBA00014268"/>
    </source>
</evidence>
<dbReference type="InterPro" id="IPR036871">
    <property type="entry name" value="PX_dom_sf"/>
</dbReference>
<dbReference type="Pfam" id="PF19566">
    <property type="entry name" value="Snx8_BAR_dom"/>
    <property type="match status" value="1"/>
</dbReference>
<feature type="compositionally biased region" description="Low complexity" evidence="10">
    <location>
        <begin position="51"/>
        <end position="73"/>
    </location>
</feature>
<dbReference type="Gene3D" id="3.30.1520.10">
    <property type="entry name" value="Phox-like domain"/>
    <property type="match status" value="1"/>
</dbReference>
<evidence type="ECO:0000256" key="3">
    <source>
        <dbReference type="ARBA" id="ARBA00004496"/>
    </source>
</evidence>
<feature type="compositionally biased region" description="Polar residues" evidence="10">
    <location>
        <begin position="394"/>
        <end position="408"/>
    </location>
</feature>
<dbReference type="CDD" id="cd07597">
    <property type="entry name" value="BAR_SNX8"/>
    <property type="match status" value="1"/>
</dbReference>
<gene>
    <name evidence="12" type="primary">MVP1</name>
    <name evidence="12" type="ORF">Cpir12675_004358</name>
</gene>
<evidence type="ECO:0000259" key="11">
    <source>
        <dbReference type="PROSITE" id="PS50195"/>
    </source>
</evidence>
<dbReference type="Pfam" id="PF00787">
    <property type="entry name" value="PX"/>
    <property type="match status" value="1"/>
</dbReference>
<comment type="function">
    <text evidence="1">Required for vacuolar protein sorting.</text>
</comment>
<evidence type="ECO:0000256" key="8">
    <source>
        <dbReference type="ARBA" id="ARBA00022927"/>
    </source>
</evidence>
<evidence type="ECO:0000256" key="2">
    <source>
        <dbReference type="ARBA" id="ARBA00004287"/>
    </source>
</evidence>
<comment type="similarity">
    <text evidence="4">Belongs to the sorting nexin family.</text>
</comment>
<comment type="subcellular location">
    <subcellularLocation>
        <location evidence="3">Cytoplasm</location>
    </subcellularLocation>
    <subcellularLocation>
        <location evidence="2">Membrane</location>
        <topology evidence="2">Peripheral membrane protein</topology>
        <orientation evidence="2">Cytoplasmic side</orientation>
    </subcellularLocation>
</comment>
<dbReference type="Proteomes" id="UP001583280">
    <property type="component" value="Unassembled WGS sequence"/>
</dbReference>
<dbReference type="InterPro" id="IPR045734">
    <property type="entry name" value="Snx8_BAR_dom"/>
</dbReference>
<dbReference type="InterPro" id="IPR001683">
    <property type="entry name" value="PX_dom"/>
</dbReference>
<keyword evidence="9" id="KW-0472">Membrane</keyword>
<feature type="compositionally biased region" description="Polar residues" evidence="10">
    <location>
        <begin position="226"/>
        <end position="235"/>
    </location>
</feature>
<dbReference type="PANTHER" id="PTHR47554:SF1">
    <property type="entry name" value="SORTING NEXIN MVP1"/>
    <property type="match status" value="1"/>
</dbReference>
<feature type="domain" description="PX" evidence="11">
    <location>
        <begin position="462"/>
        <end position="576"/>
    </location>
</feature>
<feature type="region of interest" description="Disordered" evidence="10">
    <location>
        <begin position="1"/>
        <end position="20"/>
    </location>
</feature>
<dbReference type="EMBL" id="JAWDJO010000121">
    <property type="protein sequence ID" value="KAL1892824.1"/>
    <property type="molecule type" value="Genomic_DNA"/>
</dbReference>
<keyword evidence="8" id="KW-0653">Protein transport</keyword>
<reference evidence="12 13" key="1">
    <citation type="journal article" date="2024" name="IMA Fungus">
        <title>IMA Genome - F19 : A genome assembly and annotation guide to empower mycologists, including annotated draft genome sequences of Ceratocystis pirilliformis, Diaporthe australafricana, Fusarium ophioides, Paecilomyces lecythidis, and Sporothrix stenoceras.</title>
        <authorList>
            <person name="Aylward J."/>
            <person name="Wilson A.M."/>
            <person name="Visagie C.M."/>
            <person name="Spraker J."/>
            <person name="Barnes I."/>
            <person name="Buitendag C."/>
            <person name="Ceriani C."/>
            <person name="Del Mar Angel L."/>
            <person name="du Plessis D."/>
            <person name="Fuchs T."/>
            <person name="Gasser K."/>
            <person name="Kramer D."/>
            <person name="Li W."/>
            <person name="Munsamy K."/>
            <person name="Piso A."/>
            <person name="Price J.L."/>
            <person name="Sonnekus B."/>
            <person name="Thomas C."/>
            <person name="van der Nest A."/>
            <person name="van Dijk A."/>
            <person name="van Heerden A."/>
            <person name="van Vuuren N."/>
            <person name="Yilmaz N."/>
            <person name="Duong T.A."/>
            <person name="van der Merwe N.A."/>
            <person name="Wingfield M.J."/>
            <person name="Wingfield B.D."/>
        </authorList>
    </citation>
    <scope>NUCLEOTIDE SEQUENCE [LARGE SCALE GENOMIC DNA]</scope>
    <source>
        <strain evidence="12 13">CMW 12675</strain>
    </source>
</reference>
<dbReference type="PROSITE" id="PS50195">
    <property type="entry name" value="PX"/>
    <property type="match status" value="1"/>
</dbReference>
<evidence type="ECO:0000256" key="6">
    <source>
        <dbReference type="ARBA" id="ARBA00022448"/>
    </source>
</evidence>